<evidence type="ECO:0000256" key="1">
    <source>
        <dbReference type="SAM" id="MobiDB-lite"/>
    </source>
</evidence>
<name>A0A9X8N4Z3_9ACTN</name>
<feature type="compositionally biased region" description="Polar residues" evidence="1">
    <location>
        <begin position="13"/>
        <end position="30"/>
    </location>
</feature>
<sequence>MSAVADTEGTRTGRASPSRQPNDPTGPSNGTYRIHRIHGIHRVVSQPVRAALLTHRTATSTPDFNPPDRAGPAGLLLCFLWLLRRLLRPGRLAPRPHERITIVSCRTRPHQKEAPGKTPNDARTGRNAQGGTHREEHAGGNGQTQHRTSAHHVPGFPAVLPSFTAQPLTTRPFAEQPYDTQTHDTQPYAASQLATSPFDAADQVAQDITTSTNTASTNVASERHRLKEQRLKECRLKENVDWRNAASRDTAADICGLRTLPCASSCPTQVQRTGAGAPELYTPRLNAPVEALPSRRRSRSGGRGRARGLWRAGP</sequence>
<proteinExistence type="predicted"/>
<feature type="region of interest" description="Disordered" evidence="1">
    <location>
        <begin position="292"/>
        <end position="314"/>
    </location>
</feature>
<comment type="caution">
    <text evidence="2">The sequence shown here is derived from an EMBL/GenBank/DDBJ whole genome shotgun (WGS) entry which is preliminary data.</text>
</comment>
<evidence type="ECO:0000313" key="3">
    <source>
        <dbReference type="Proteomes" id="UP000184388"/>
    </source>
</evidence>
<organism evidence="2 3">
    <name type="scientific">Streptomyces yunnanensis</name>
    <dbReference type="NCBI Taxonomy" id="156453"/>
    <lineage>
        <taxon>Bacteria</taxon>
        <taxon>Bacillati</taxon>
        <taxon>Actinomycetota</taxon>
        <taxon>Actinomycetes</taxon>
        <taxon>Kitasatosporales</taxon>
        <taxon>Streptomycetaceae</taxon>
        <taxon>Streptomyces</taxon>
    </lineage>
</organism>
<evidence type="ECO:0000313" key="2">
    <source>
        <dbReference type="EMBL" id="SHN00200.1"/>
    </source>
</evidence>
<protein>
    <submittedName>
        <fullName evidence="2">Uncharacterized protein</fullName>
    </submittedName>
</protein>
<dbReference type="EMBL" id="FRBK01000017">
    <property type="protein sequence ID" value="SHN00200.1"/>
    <property type="molecule type" value="Genomic_DNA"/>
</dbReference>
<dbReference type="AlphaFoldDB" id="A0A9X8N4Z3"/>
<dbReference type="Proteomes" id="UP000184388">
    <property type="component" value="Unassembled WGS sequence"/>
</dbReference>
<accession>A0A9X8N4Z3</accession>
<reference evidence="3" key="1">
    <citation type="submission" date="2016-11" db="EMBL/GenBank/DDBJ databases">
        <authorList>
            <person name="Jaros S."/>
            <person name="Januszkiewicz K."/>
            <person name="Wedrychowicz H."/>
        </authorList>
    </citation>
    <scope>NUCLEOTIDE SEQUENCE [LARGE SCALE GENOMIC DNA]</scope>
    <source>
        <strain evidence="3">CGMCC 4.3555</strain>
    </source>
</reference>
<feature type="compositionally biased region" description="Basic residues" evidence="1">
    <location>
        <begin position="294"/>
        <end position="308"/>
    </location>
</feature>
<feature type="region of interest" description="Disordered" evidence="1">
    <location>
        <begin position="104"/>
        <end position="162"/>
    </location>
</feature>
<feature type="region of interest" description="Disordered" evidence="1">
    <location>
        <begin position="1"/>
        <end position="30"/>
    </location>
</feature>
<gene>
    <name evidence="2" type="ORF">SAMN05216268_117128</name>
</gene>